<accession>A0A940WZ82</accession>
<evidence type="ECO:0000313" key="3">
    <source>
        <dbReference type="EMBL" id="MBP3951306.1"/>
    </source>
</evidence>
<keyword evidence="2" id="KW-0812">Transmembrane</keyword>
<sequence length="190" mass="21146">MEVDTINGMLFFTVIVLIGIVAILSFVSKKRVVPAYAKRSNAGGNDRLYMEEFAMEENTTQLEKQSTSYLEEEIGEDLSPFAGQITSIQSALSQLQQQSEEENTAISENENVQSTDILQQIQQINSQTQQQQQNAIQELQQSIDQATQMLGSVGQTIQTITTLNQITQQINQIQLQVEGVNNNSSSDLKN</sequence>
<reference evidence="3" key="1">
    <citation type="submission" date="2021-03" db="EMBL/GenBank/DDBJ databases">
        <title>Bacillus suaedae sp. nov., isolated from Suaeda aralocaspica.</title>
        <authorList>
            <person name="Lei R.F.R."/>
        </authorList>
    </citation>
    <scope>NUCLEOTIDE SEQUENCE</scope>
    <source>
        <strain evidence="3">YZJH907-2</strain>
    </source>
</reference>
<evidence type="ECO:0000256" key="1">
    <source>
        <dbReference type="SAM" id="Coils"/>
    </source>
</evidence>
<dbReference type="Proteomes" id="UP000678228">
    <property type="component" value="Unassembled WGS sequence"/>
</dbReference>
<comment type="caution">
    <text evidence="3">The sequence shown here is derived from an EMBL/GenBank/DDBJ whole genome shotgun (WGS) entry which is preliminary data.</text>
</comment>
<dbReference type="EMBL" id="JAGKSQ010000003">
    <property type="protein sequence ID" value="MBP3951306.1"/>
    <property type="molecule type" value="Genomic_DNA"/>
</dbReference>
<evidence type="ECO:0000313" key="4">
    <source>
        <dbReference type="Proteomes" id="UP000678228"/>
    </source>
</evidence>
<proteinExistence type="predicted"/>
<keyword evidence="2" id="KW-0472">Membrane</keyword>
<keyword evidence="1" id="KW-0175">Coiled coil</keyword>
<name>A0A940WZ82_9BACI</name>
<organism evidence="3 4">
    <name type="scientific">Halalkalibacter suaedae</name>
    <dbReference type="NCBI Taxonomy" id="2822140"/>
    <lineage>
        <taxon>Bacteria</taxon>
        <taxon>Bacillati</taxon>
        <taxon>Bacillota</taxon>
        <taxon>Bacilli</taxon>
        <taxon>Bacillales</taxon>
        <taxon>Bacillaceae</taxon>
        <taxon>Halalkalibacter</taxon>
    </lineage>
</organism>
<feature type="transmembrane region" description="Helical" evidence="2">
    <location>
        <begin position="6"/>
        <end position="27"/>
    </location>
</feature>
<keyword evidence="4" id="KW-1185">Reference proteome</keyword>
<gene>
    <name evidence="3" type="ORF">J7W16_09185</name>
</gene>
<keyword evidence="2" id="KW-1133">Transmembrane helix</keyword>
<feature type="coiled-coil region" evidence="1">
    <location>
        <begin position="92"/>
        <end position="183"/>
    </location>
</feature>
<protein>
    <submittedName>
        <fullName evidence="3">Uncharacterized protein</fullName>
    </submittedName>
</protein>
<dbReference type="AlphaFoldDB" id="A0A940WZ82"/>
<evidence type="ECO:0000256" key="2">
    <source>
        <dbReference type="SAM" id="Phobius"/>
    </source>
</evidence>